<protein>
    <recommendedName>
        <fullName evidence="3">Calcineurin-like phosphoesterase domain-containing protein</fullName>
    </recommendedName>
</protein>
<evidence type="ECO:0000313" key="5">
    <source>
        <dbReference type="Proteomes" id="UP001186944"/>
    </source>
</evidence>
<dbReference type="InterPro" id="IPR029052">
    <property type="entry name" value="Metallo-depent_PP-like"/>
</dbReference>
<evidence type="ECO:0000256" key="2">
    <source>
        <dbReference type="SAM" id="MobiDB-lite"/>
    </source>
</evidence>
<evidence type="ECO:0000256" key="1">
    <source>
        <dbReference type="ARBA" id="ARBA00007993"/>
    </source>
</evidence>
<evidence type="ECO:0000313" key="4">
    <source>
        <dbReference type="EMBL" id="KAK3100207.1"/>
    </source>
</evidence>
<sequence>MASAVKRLLGLGDREVKSDEITVDPLTNRPTHLWSKMKVKQKVKKVEALDPNTPIADDKLRCVCISDTHAQIEHRNLAIPPGDVLIHAGDITNVGMPKELIQFNDYLGTQPHRYKVVIAGNHDLTMDDDMVMHQADYLRNFFRVDVGAVRKSLQEMGVSKPRDLLSNCTYLEDAYVIICGVKVYGSPWQPEFGGWGFNLPRGERCLEKWNMIPDDTDILITHGPPIGHGDSCFDGQKAGCVELLNTIQKRVKPKFHVFGHIHEGYGITTDDVTTYINASTCTLRYKPDHPPIVFDFPLPDGHTKDEAIGQIVSCRPIEDHVNNGSENTDMECDTVEPDRDSDECSDNVVFQ</sequence>
<dbReference type="InterPro" id="IPR004843">
    <property type="entry name" value="Calcineurin-like_PHP"/>
</dbReference>
<dbReference type="Pfam" id="PF00149">
    <property type="entry name" value="Metallophos"/>
    <property type="match status" value="1"/>
</dbReference>
<dbReference type="Gene3D" id="3.60.21.10">
    <property type="match status" value="1"/>
</dbReference>
<dbReference type="GO" id="GO:0016787">
    <property type="term" value="F:hydrolase activity"/>
    <property type="evidence" value="ECO:0007669"/>
    <property type="project" value="InterPro"/>
</dbReference>
<organism evidence="4 5">
    <name type="scientific">Pinctada imbricata</name>
    <name type="common">Atlantic pearl-oyster</name>
    <name type="synonym">Pinctada martensii</name>
    <dbReference type="NCBI Taxonomy" id="66713"/>
    <lineage>
        <taxon>Eukaryota</taxon>
        <taxon>Metazoa</taxon>
        <taxon>Spiralia</taxon>
        <taxon>Lophotrochozoa</taxon>
        <taxon>Mollusca</taxon>
        <taxon>Bivalvia</taxon>
        <taxon>Autobranchia</taxon>
        <taxon>Pteriomorphia</taxon>
        <taxon>Pterioida</taxon>
        <taxon>Pterioidea</taxon>
        <taxon>Pteriidae</taxon>
        <taxon>Pinctada</taxon>
    </lineage>
</organism>
<reference evidence="4" key="1">
    <citation type="submission" date="2019-08" db="EMBL/GenBank/DDBJ databases">
        <title>The improved chromosome-level genome for the pearl oyster Pinctada fucata martensii using PacBio sequencing and Hi-C.</title>
        <authorList>
            <person name="Zheng Z."/>
        </authorList>
    </citation>
    <scope>NUCLEOTIDE SEQUENCE</scope>
    <source>
        <strain evidence="4">ZZ-2019</strain>
        <tissue evidence="4">Adductor muscle</tissue>
    </source>
</reference>
<dbReference type="AlphaFoldDB" id="A0AA89C5I8"/>
<feature type="domain" description="Calcineurin-like phosphoesterase" evidence="3">
    <location>
        <begin position="61"/>
        <end position="263"/>
    </location>
</feature>
<comment type="similarity">
    <text evidence="1">Belongs to the UPF0046 family.</text>
</comment>
<dbReference type="SUPFAM" id="SSF56300">
    <property type="entry name" value="Metallo-dependent phosphatases"/>
    <property type="match status" value="1"/>
</dbReference>
<dbReference type="PANTHER" id="PTHR12905:SF0">
    <property type="entry name" value="CALCINEURIN-LIKE PHOSPHOESTERASE DOMAIN-CONTAINING PROTEIN"/>
    <property type="match status" value="1"/>
</dbReference>
<evidence type="ECO:0000259" key="3">
    <source>
        <dbReference type="Pfam" id="PF00149"/>
    </source>
</evidence>
<accession>A0AA89C5I8</accession>
<dbReference type="Proteomes" id="UP001186944">
    <property type="component" value="Unassembled WGS sequence"/>
</dbReference>
<gene>
    <name evidence="4" type="ORF">FSP39_016322</name>
</gene>
<dbReference type="InterPro" id="IPR051693">
    <property type="entry name" value="UPF0046_metallophosphoest"/>
</dbReference>
<name>A0AA89C5I8_PINIB</name>
<dbReference type="CDD" id="cd07379">
    <property type="entry name" value="MPP_239FB"/>
    <property type="match status" value="1"/>
</dbReference>
<feature type="region of interest" description="Disordered" evidence="2">
    <location>
        <begin position="320"/>
        <end position="351"/>
    </location>
</feature>
<keyword evidence="5" id="KW-1185">Reference proteome</keyword>
<dbReference type="EMBL" id="VSWD01000006">
    <property type="protein sequence ID" value="KAK3100207.1"/>
    <property type="molecule type" value="Genomic_DNA"/>
</dbReference>
<proteinExistence type="inferred from homology"/>
<feature type="compositionally biased region" description="Acidic residues" evidence="2">
    <location>
        <begin position="328"/>
        <end position="345"/>
    </location>
</feature>
<dbReference type="PANTHER" id="PTHR12905">
    <property type="entry name" value="METALLOPHOSPHOESTERASE"/>
    <property type="match status" value="1"/>
</dbReference>
<comment type="caution">
    <text evidence="4">The sequence shown here is derived from an EMBL/GenBank/DDBJ whole genome shotgun (WGS) entry which is preliminary data.</text>
</comment>